<comment type="subcellular location">
    <subcellularLocation>
        <location evidence="1">Membrane</location>
    </subcellularLocation>
</comment>
<evidence type="ECO:0000256" key="4">
    <source>
        <dbReference type="ARBA" id="ARBA00023136"/>
    </source>
</evidence>
<dbReference type="RefSeq" id="WP_272740078.1">
    <property type="nucleotide sequence ID" value="NZ_JAQQKW010000002.1"/>
</dbReference>
<proteinExistence type="predicted"/>
<evidence type="ECO:0000256" key="5">
    <source>
        <dbReference type="SAM" id="Phobius"/>
    </source>
</evidence>
<keyword evidence="2 5" id="KW-0812">Transmembrane</keyword>
<keyword evidence="4 5" id="KW-0472">Membrane</keyword>
<dbReference type="Pfam" id="PF05101">
    <property type="entry name" value="VirB3"/>
    <property type="match status" value="1"/>
</dbReference>
<feature type="transmembrane region" description="Helical" evidence="5">
    <location>
        <begin position="48"/>
        <end position="66"/>
    </location>
</feature>
<sequence length="98" mass="11533">MSEDNVALVKAPIFRALTQPQMFAGVTYSYFILNFMITTEAFLVTRSFWALGIAVLVHVVGYLACLREPRLFDLWFTKVSRTPRIRNYRFWRCNSYQP</sequence>
<comment type="caution">
    <text evidence="6">The sequence shown here is derived from an EMBL/GenBank/DDBJ whole genome shotgun (WGS) entry which is preliminary data.</text>
</comment>
<evidence type="ECO:0000256" key="1">
    <source>
        <dbReference type="ARBA" id="ARBA00004370"/>
    </source>
</evidence>
<name>A0ABT5IB06_9CAUL</name>
<keyword evidence="3 5" id="KW-1133">Transmembrane helix</keyword>
<reference evidence="6 7" key="1">
    <citation type="submission" date="2023-01" db="EMBL/GenBank/DDBJ databases">
        <title>Novel species of the genus Asticcacaulis isolated from rivers.</title>
        <authorList>
            <person name="Lu H."/>
        </authorList>
    </citation>
    <scope>NUCLEOTIDE SEQUENCE [LARGE SCALE GENOMIC DNA]</scope>
    <source>
        <strain evidence="6 7">DXS10W</strain>
    </source>
</reference>
<evidence type="ECO:0000313" key="6">
    <source>
        <dbReference type="EMBL" id="MDC7693308.1"/>
    </source>
</evidence>
<dbReference type="Proteomes" id="UP001216595">
    <property type="component" value="Unassembled WGS sequence"/>
</dbReference>
<dbReference type="EMBL" id="JAQQKW010000002">
    <property type="protein sequence ID" value="MDC7693308.1"/>
    <property type="molecule type" value="Genomic_DNA"/>
</dbReference>
<feature type="transmembrane region" description="Helical" evidence="5">
    <location>
        <begin position="22"/>
        <end position="42"/>
    </location>
</feature>
<dbReference type="InterPro" id="IPR007792">
    <property type="entry name" value="T4SS_VirB3/TrbD/AvhB"/>
</dbReference>
<evidence type="ECO:0000256" key="2">
    <source>
        <dbReference type="ARBA" id="ARBA00022692"/>
    </source>
</evidence>
<protein>
    <submittedName>
        <fullName evidence="6">Type IV secretion system protein VirB3</fullName>
    </submittedName>
</protein>
<accession>A0ABT5IB06</accession>
<organism evidence="6 7">
    <name type="scientific">Asticcacaulis currens</name>
    <dbReference type="NCBI Taxonomy" id="2984210"/>
    <lineage>
        <taxon>Bacteria</taxon>
        <taxon>Pseudomonadati</taxon>
        <taxon>Pseudomonadota</taxon>
        <taxon>Alphaproteobacteria</taxon>
        <taxon>Caulobacterales</taxon>
        <taxon>Caulobacteraceae</taxon>
        <taxon>Asticcacaulis</taxon>
    </lineage>
</organism>
<dbReference type="NCBIfam" id="NF010474">
    <property type="entry name" value="PRK13899.1"/>
    <property type="match status" value="1"/>
</dbReference>
<keyword evidence="7" id="KW-1185">Reference proteome</keyword>
<evidence type="ECO:0000256" key="3">
    <source>
        <dbReference type="ARBA" id="ARBA00022989"/>
    </source>
</evidence>
<evidence type="ECO:0000313" key="7">
    <source>
        <dbReference type="Proteomes" id="UP001216595"/>
    </source>
</evidence>
<gene>
    <name evidence="6" type="ORF">PQU94_03315</name>
</gene>